<dbReference type="InterPro" id="IPR000719">
    <property type="entry name" value="Prot_kinase_dom"/>
</dbReference>
<evidence type="ECO:0000256" key="6">
    <source>
        <dbReference type="ARBA" id="ARBA00022777"/>
    </source>
</evidence>
<dbReference type="CDD" id="cd22749">
    <property type="entry name" value="Otubain_C65"/>
    <property type="match status" value="1"/>
</dbReference>
<dbReference type="GO" id="GO:0004674">
    <property type="term" value="F:protein serine/threonine kinase activity"/>
    <property type="evidence" value="ECO:0007669"/>
    <property type="project" value="UniProtKB-UniRule"/>
</dbReference>
<name>A0A4S4MVW4_9APHY</name>
<feature type="region of interest" description="Disordered" evidence="15">
    <location>
        <begin position="1"/>
        <end position="20"/>
    </location>
</feature>
<evidence type="ECO:0000256" key="4">
    <source>
        <dbReference type="ARBA" id="ARBA00022679"/>
    </source>
</evidence>
<keyword evidence="19" id="KW-1185">Reference proteome</keyword>
<comment type="catalytic activity">
    <reaction evidence="12 14">
        <text>L-seryl-[protein] + ATP = O-phospho-L-seryl-[protein] + ADP + H(+)</text>
        <dbReference type="Rhea" id="RHEA:17989"/>
        <dbReference type="Rhea" id="RHEA-COMP:9863"/>
        <dbReference type="Rhea" id="RHEA-COMP:11604"/>
        <dbReference type="ChEBI" id="CHEBI:15378"/>
        <dbReference type="ChEBI" id="CHEBI:29999"/>
        <dbReference type="ChEBI" id="CHEBI:30616"/>
        <dbReference type="ChEBI" id="CHEBI:83421"/>
        <dbReference type="ChEBI" id="CHEBI:456216"/>
        <dbReference type="EC" id="2.7.11.1"/>
    </reaction>
</comment>
<evidence type="ECO:0000256" key="10">
    <source>
        <dbReference type="ARBA" id="ARBA00022840"/>
    </source>
</evidence>
<evidence type="ECO:0000256" key="9">
    <source>
        <dbReference type="ARBA" id="ARBA00022807"/>
    </source>
</evidence>
<evidence type="ECO:0000256" key="11">
    <source>
        <dbReference type="ARBA" id="ARBA00047899"/>
    </source>
</evidence>
<evidence type="ECO:0000256" key="3">
    <source>
        <dbReference type="ARBA" id="ARBA00022670"/>
    </source>
</evidence>
<comment type="subunit">
    <text evidence="14">Heterotetramer.</text>
</comment>
<dbReference type="GO" id="GO:0004843">
    <property type="term" value="F:cysteine-type deubiquitinase activity"/>
    <property type="evidence" value="ECO:0007669"/>
    <property type="project" value="UniProtKB-EC"/>
</dbReference>
<dbReference type="PROSITE" id="PS50802">
    <property type="entry name" value="OTU"/>
    <property type="match status" value="1"/>
</dbReference>
<dbReference type="InterPro" id="IPR019400">
    <property type="entry name" value="Peptidase_C65_otubain"/>
</dbReference>
<feature type="domain" description="Protein kinase" evidence="16">
    <location>
        <begin position="324"/>
        <end position="605"/>
    </location>
</feature>
<keyword evidence="5 13" id="KW-0547">Nucleotide-binding</keyword>
<dbReference type="SMART" id="SM00220">
    <property type="entry name" value="S_TKc"/>
    <property type="match status" value="1"/>
</dbReference>
<sequence>MSEPQPVEPAPAETASQSQNLNDDINALSVDELDRLTQNVLDETASTRPLLSESAPLSALREEYERGSATFLKQIDYLSGKAYTHFRRARGDGDCFYRSLGFAWVESLMTSQEPDMEASMALSLLESSLDILAAAGFQKLVYEDFYDTLANLIKHIFTPGAGGQTLTMSSLLGAFQNAEISNSIVVYLRLLTSATIRTDEDNYAPFLFHPEIGDQLEPREFCENFVEACGREADHVQITALTKALNFSIQVAYLDGHGTDGTVNFVEFQIAPPQEGSLPPPVLLYRWCEIMAVSRVYADVNASLGAGWYDYERLHIDWNVPDRYEIVRRVGGGKYSEVFEGVDMSNEDRCIIKVLKPVMKKKIKREVKILRNLTGGPNIISLLDVVQDGPSRSNSLIMEYVDNTEWKELFPVWTETEMKHYLFQLLKGLDFVHSRGIMHRDLKPANIMYDRARGKLRLIDWGLAEFYHPDTKYHVRVGSRYWKAPELLVGYEKYDYSLDLWSVGCMLASMVFRKEAFFRGRDNEDQLLRILKVLGTDTFERYLEKYGLYIQTDNRALLQSYARVPFNAFGPPTVSREALDLLDKLLRYDHLERLTAAEALAHPYFTIIVIATSHEDILP</sequence>
<feature type="domain" description="OTU" evidence="17">
    <location>
        <begin position="84"/>
        <end position="281"/>
    </location>
</feature>
<dbReference type="InterPro" id="IPR011009">
    <property type="entry name" value="Kinase-like_dom_sf"/>
</dbReference>
<dbReference type="Gene3D" id="1.10.510.10">
    <property type="entry name" value="Transferase(Phosphotransferase) domain 1"/>
    <property type="match status" value="1"/>
</dbReference>
<comment type="function">
    <text evidence="14">Catalytic subunit of a constitutively active serine/threonine-protein kinase complex that phosphorylates a large number of substrates containing acidic residues C-terminal to the phosphorylated serine or threonine.</text>
</comment>
<dbReference type="Gene3D" id="1.20.1300.20">
    <property type="entry name" value="Peptidase C65 Otubain, subdomain 2"/>
    <property type="match status" value="1"/>
</dbReference>
<evidence type="ECO:0000256" key="12">
    <source>
        <dbReference type="ARBA" id="ARBA00048679"/>
    </source>
</evidence>
<evidence type="ECO:0000256" key="2">
    <source>
        <dbReference type="ARBA" id="ARBA00022527"/>
    </source>
</evidence>
<keyword evidence="8" id="KW-0378">Hydrolase</keyword>
<dbReference type="PROSITE" id="PS00108">
    <property type="entry name" value="PROTEIN_KINASE_ST"/>
    <property type="match status" value="1"/>
</dbReference>
<dbReference type="PANTHER" id="PTHR24054">
    <property type="entry name" value="CASEIN KINASE II SUBUNIT ALPHA"/>
    <property type="match status" value="1"/>
</dbReference>
<dbReference type="PROSITE" id="PS50011">
    <property type="entry name" value="PROTEIN_KINASE_DOM"/>
    <property type="match status" value="1"/>
</dbReference>
<evidence type="ECO:0000313" key="19">
    <source>
        <dbReference type="Proteomes" id="UP000308730"/>
    </source>
</evidence>
<dbReference type="SUPFAM" id="SSF54001">
    <property type="entry name" value="Cysteine proteinases"/>
    <property type="match status" value="1"/>
</dbReference>
<evidence type="ECO:0000256" key="7">
    <source>
        <dbReference type="ARBA" id="ARBA00022786"/>
    </source>
</evidence>
<comment type="caution">
    <text evidence="18">The sequence shown here is derived from an EMBL/GenBank/DDBJ whole genome shotgun (WGS) entry which is preliminary data.</text>
</comment>
<dbReference type="InterPro" id="IPR038765">
    <property type="entry name" value="Papain-like_cys_pep_sf"/>
</dbReference>
<keyword evidence="14" id="KW-0539">Nucleus</keyword>
<dbReference type="GO" id="GO:0005956">
    <property type="term" value="C:protein kinase CK2 complex"/>
    <property type="evidence" value="ECO:0007669"/>
    <property type="project" value="TreeGrafter"/>
</dbReference>
<keyword evidence="7" id="KW-0833">Ubl conjugation pathway</keyword>
<keyword evidence="10 13" id="KW-0067">ATP-binding</keyword>
<dbReference type="CDD" id="cd14132">
    <property type="entry name" value="STKc_CK2_alpha"/>
    <property type="match status" value="1"/>
</dbReference>
<dbReference type="InterPro" id="IPR042467">
    <property type="entry name" value="Peptidase_C65_otubain_sub2"/>
</dbReference>
<feature type="binding site" evidence="13">
    <location>
        <position position="353"/>
    </location>
    <ligand>
        <name>ATP</name>
        <dbReference type="ChEBI" id="CHEBI:30616"/>
    </ligand>
</feature>
<dbReference type="OrthoDB" id="10254671at2759"/>
<keyword evidence="2 14" id="KW-0723">Serine/threonine-protein kinase</keyword>
<dbReference type="FunFam" id="1.10.510.10:FF:000459">
    <property type="entry name" value="Casein kinase II subunit alpha"/>
    <property type="match status" value="1"/>
</dbReference>
<reference evidence="18 19" key="1">
    <citation type="submission" date="2019-02" db="EMBL/GenBank/DDBJ databases">
        <title>Genome sequencing of the rare red list fungi Antrodiella citrinella (Flaviporus citrinellus).</title>
        <authorList>
            <person name="Buettner E."/>
            <person name="Kellner H."/>
        </authorList>
    </citation>
    <scope>NUCLEOTIDE SEQUENCE [LARGE SCALE GENOMIC DNA]</scope>
    <source>
        <strain evidence="18 19">DSM 108506</strain>
    </source>
</reference>
<dbReference type="GO" id="GO:0005730">
    <property type="term" value="C:nucleolus"/>
    <property type="evidence" value="ECO:0007669"/>
    <property type="project" value="UniProtKB-ARBA"/>
</dbReference>
<dbReference type="FunFam" id="3.30.200.20:FF:000088">
    <property type="entry name" value="Casein kinase II subunit alpha"/>
    <property type="match status" value="1"/>
</dbReference>
<dbReference type="InterPro" id="IPR008271">
    <property type="entry name" value="Ser/Thr_kinase_AS"/>
</dbReference>
<organism evidence="18 19">
    <name type="scientific">Antrodiella citrinella</name>
    <dbReference type="NCBI Taxonomy" id="2447956"/>
    <lineage>
        <taxon>Eukaryota</taxon>
        <taxon>Fungi</taxon>
        <taxon>Dikarya</taxon>
        <taxon>Basidiomycota</taxon>
        <taxon>Agaricomycotina</taxon>
        <taxon>Agaricomycetes</taxon>
        <taxon>Polyporales</taxon>
        <taxon>Steccherinaceae</taxon>
        <taxon>Antrodiella</taxon>
    </lineage>
</organism>
<dbReference type="Gene3D" id="3.30.200.60">
    <property type="entry name" value="Peptidase C65 Otubain, subdomain 1"/>
    <property type="match status" value="1"/>
</dbReference>
<dbReference type="AlphaFoldDB" id="A0A4S4MVW4"/>
<dbReference type="InterPro" id="IPR042468">
    <property type="entry name" value="Peptidase_C65_otubain_sub1"/>
</dbReference>
<dbReference type="GO" id="GO:0006357">
    <property type="term" value="P:regulation of transcription by RNA polymerase II"/>
    <property type="evidence" value="ECO:0007669"/>
    <property type="project" value="UniProtKB-ARBA"/>
</dbReference>
<evidence type="ECO:0000256" key="5">
    <source>
        <dbReference type="ARBA" id="ARBA00022741"/>
    </source>
</evidence>
<evidence type="ECO:0000256" key="1">
    <source>
        <dbReference type="ARBA" id="ARBA00000707"/>
    </source>
</evidence>
<dbReference type="GO" id="GO:0106310">
    <property type="term" value="F:protein serine kinase activity"/>
    <property type="evidence" value="ECO:0007669"/>
    <property type="project" value="UniProtKB-UniRule"/>
</dbReference>
<dbReference type="EMBL" id="SGPM01000078">
    <property type="protein sequence ID" value="THH30504.1"/>
    <property type="molecule type" value="Genomic_DNA"/>
</dbReference>
<evidence type="ECO:0000259" key="16">
    <source>
        <dbReference type="PROSITE" id="PS50011"/>
    </source>
</evidence>
<comment type="catalytic activity">
    <reaction evidence="11 14">
        <text>L-threonyl-[protein] + ATP = O-phospho-L-threonyl-[protein] + ADP + H(+)</text>
        <dbReference type="Rhea" id="RHEA:46608"/>
        <dbReference type="Rhea" id="RHEA-COMP:11060"/>
        <dbReference type="Rhea" id="RHEA-COMP:11605"/>
        <dbReference type="ChEBI" id="CHEBI:15378"/>
        <dbReference type="ChEBI" id="CHEBI:30013"/>
        <dbReference type="ChEBI" id="CHEBI:30616"/>
        <dbReference type="ChEBI" id="CHEBI:61977"/>
        <dbReference type="ChEBI" id="CHEBI:456216"/>
        <dbReference type="EC" id="2.7.11.1"/>
    </reaction>
</comment>
<dbReference type="InterPro" id="IPR045216">
    <property type="entry name" value="CK2_alpha"/>
</dbReference>
<keyword evidence="6 14" id="KW-0418">Kinase</keyword>
<evidence type="ECO:0000256" key="13">
    <source>
        <dbReference type="PROSITE-ProRule" id="PRU10141"/>
    </source>
</evidence>
<dbReference type="Proteomes" id="UP000308730">
    <property type="component" value="Unassembled WGS sequence"/>
</dbReference>
<dbReference type="GO" id="GO:0005524">
    <property type="term" value="F:ATP binding"/>
    <property type="evidence" value="ECO:0007669"/>
    <property type="project" value="UniProtKB-UniRule"/>
</dbReference>
<proteinExistence type="inferred from homology"/>
<keyword evidence="3" id="KW-0645">Protease</keyword>
<comment type="catalytic activity">
    <reaction evidence="1">
        <text>Thiol-dependent hydrolysis of ester, thioester, amide, peptide and isopeptide bonds formed by the C-terminal Gly of ubiquitin (a 76-residue protein attached to proteins as an intracellular targeting signal).</text>
        <dbReference type="EC" id="3.4.19.12"/>
    </reaction>
</comment>
<evidence type="ECO:0000256" key="15">
    <source>
        <dbReference type="SAM" id="MobiDB-lite"/>
    </source>
</evidence>
<protein>
    <recommendedName>
        <fullName evidence="14">Casein kinase II subunit alpha</fullName>
        <shortName evidence="14">CK II alpha</shortName>
        <ecNumber evidence="14">2.7.11.1</ecNumber>
    </recommendedName>
</protein>
<dbReference type="Pfam" id="PF00069">
    <property type="entry name" value="Pkinase"/>
    <property type="match status" value="1"/>
</dbReference>
<dbReference type="GO" id="GO:0005829">
    <property type="term" value="C:cytosol"/>
    <property type="evidence" value="ECO:0007669"/>
    <property type="project" value="TreeGrafter"/>
</dbReference>
<evidence type="ECO:0000313" key="18">
    <source>
        <dbReference type="EMBL" id="THH30504.1"/>
    </source>
</evidence>
<dbReference type="GO" id="GO:0051726">
    <property type="term" value="P:regulation of cell cycle"/>
    <property type="evidence" value="ECO:0007669"/>
    <property type="project" value="TreeGrafter"/>
</dbReference>
<gene>
    <name evidence="18" type="ORF">EUX98_g3677</name>
</gene>
<dbReference type="EC" id="2.7.11.1" evidence="14"/>
<dbReference type="SUPFAM" id="SSF56112">
    <property type="entry name" value="Protein kinase-like (PK-like)"/>
    <property type="match status" value="1"/>
</dbReference>
<dbReference type="InterPro" id="IPR003323">
    <property type="entry name" value="OTU_dom"/>
</dbReference>
<dbReference type="InterPro" id="IPR017441">
    <property type="entry name" value="Protein_kinase_ATP_BS"/>
</dbReference>
<evidence type="ECO:0000259" key="17">
    <source>
        <dbReference type="PROSITE" id="PS50802"/>
    </source>
</evidence>
<evidence type="ECO:0000256" key="14">
    <source>
        <dbReference type="RuleBase" id="RU369118"/>
    </source>
</evidence>
<dbReference type="PANTHER" id="PTHR24054:SF0">
    <property type="entry name" value="CASEIN KINASE II SUBUNIT ALPHA"/>
    <property type="match status" value="1"/>
</dbReference>
<dbReference type="Gene3D" id="3.30.200.20">
    <property type="entry name" value="Phosphorylase Kinase, domain 1"/>
    <property type="match status" value="1"/>
</dbReference>
<accession>A0A4S4MVW4</accession>
<dbReference type="GO" id="GO:0006508">
    <property type="term" value="P:proteolysis"/>
    <property type="evidence" value="ECO:0007669"/>
    <property type="project" value="UniProtKB-KW"/>
</dbReference>
<evidence type="ECO:0000256" key="8">
    <source>
        <dbReference type="ARBA" id="ARBA00022801"/>
    </source>
</evidence>
<dbReference type="Pfam" id="PF10275">
    <property type="entry name" value="Peptidase_C65"/>
    <property type="match status" value="1"/>
</dbReference>
<comment type="subcellular location">
    <subcellularLocation>
        <location evidence="14">Nucleus</location>
    </subcellularLocation>
</comment>
<keyword evidence="4 14" id="KW-0808">Transferase</keyword>
<dbReference type="PROSITE" id="PS00107">
    <property type="entry name" value="PROTEIN_KINASE_ATP"/>
    <property type="match status" value="1"/>
</dbReference>
<comment type="similarity">
    <text evidence="14">Belongs to the protein kinase superfamily. Ser/Thr protein kinase family. CK2 subfamily.</text>
</comment>
<keyword evidence="9" id="KW-0788">Thiol protease</keyword>